<evidence type="ECO:0000313" key="1">
    <source>
        <dbReference type="EMBL" id="KAK1865602.1"/>
    </source>
</evidence>
<name>A0ACC3C725_PYRYE</name>
<evidence type="ECO:0000313" key="2">
    <source>
        <dbReference type="Proteomes" id="UP000798662"/>
    </source>
</evidence>
<reference evidence="1" key="1">
    <citation type="submission" date="2019-11" db="EMBL/GenBank/DDBJ databases">
        <title>Nori genome reveals adaptations in red seaweeds to the harsh intertidal environment.</title>
        <authorList>
            <person name="Wang D."/>
            <person name="Mao Y."/>
        </authorList>
    </citation>
    <scope>NUCLEOTIDE SEQUENCE</scope>
    <source>
        <tissue evidence="1">Gametophyte</tissue>
    </source>
</reference>
<comment type="caution">
    <text evidence="1">The sequence shown here is derived from an EMBL/GenBank/DDBJ whole genome shotgun (WGS) entry which is preliminary data.</text>
</comment>
<dbReference type="Proteomes" id="UP000798662">
    <property type="component" value="Chromosome 2"/>
</dbReference>
<organism evidence="1 2">
    <name type="scientific">Pyropia yezoensis</name>
    <name type="common">Susabi-nori</name>
    <name type="synonym">Porphyra yezoensis</name>
    <dbReference type="NCBI Taxonomy" id="2788"/>
    <lineage>
        <taxon>Eukaryota</taxon>
        <taxon>Rhodophyta</taxon>
        <taxon>Bangiophyceae</taxon>
        <taxon>Bangiales</taxon>
        <taxon>Bangiaceae</taxon>
        <taxon>Pyropia</taxon>
    </lineage>
</organism>
<keyword evidence="2" id="KW-1185">Reference proteome</keyword>
<proteinExistence type="predicted"/>
<gene>
    <name evidence="1" type="ORF">I4F81_008131</name>
</gene>
<sequence>MTTSGPMTPSSAAPSEAGRAPTPGDSAESVLVSQESATPVTDAAPGSSRRPGKRPAPTADNNTVDDILATASQDAEGKNRPDNVERSGVKYAWMARDSLARKVRSVCWPFFEIYSRQDKANGDLVALCRVCLALGTVKYTTPAPNTILHHLLELYDCTLSAVRGSIADVKMQYCGLPFAHAVTDLWTEQHSQNSFGSVVVRYVDPKTTTMVVLRLGIGLFVGKHTNDVIMRWFTNRLLYFGLEVTDLASTTTDSGANVRKAMRRPPVPWLPCMSHSLHNSAVYALGGGSASTHQDDLPTTEMSATRSNLLESPSVLMSTLVTPGGAKLFKAVARMLEAPSAYDKAVTALRDTCDRLMEPAPSSPTAAAATGSPRQGTAHAAWTSLPVFTDEDTMDAEVPACSGRAAMAKADVEECLKLVAASKATTPLAFWKENKARFPSLHLVACSVLGAVATSAASERDFSMAANIMRKDRSSMLARHLEMHCLIKDNVHLLPTPLGLTPKLTHAAADKLRADMPCDRQRLSVADNDSSSSDDEDGTGAVDD</sequence>
<dbReference type="EMBL" id="CM020619">
    <property type="protein sequence ID" value="KAK1865602.1"/>
    <property type="molecule type" value="Genomic_DNA"/>
</dbReference>
<accession>A0ACC3C725</accession>
<protein>
    <submittedName>
        <fullName evidence="1">Uncharacterized protein</fullName>
    </submittedName>
</protein>